<dbReference type="Gene3D" id="3.10.20.30">
    <property type="match status" value="1"/>
</dbReference>
<dbReference type="SMART" id="SM00471">
    <property type="entry name" value="HDc"/>
    <property type="match status" value="1"/>
</dbReference>
<evidence type="ECO:0000313" key="6">
    <source>
        <dbReference type="Proteomes" id="UP000034368"/>
    </source>
</evidence>
<dbReference type="InterPro" id="IPR033655">
    <property type="entry name" value="TGS_RelA/SpoT"/>
</dbReference>
<evidence type="ECO:0000259" key="3">
    <source>
        <dbReference type="PROSITE" id="PS51831"/>
    </source>
</evidence>
<dbReference type="CDD" id="cd01668">
    <property type="entry name" value="TGS_RSH"/>
    <property type="match status" value="1"/>
</dbReference>
<comment type="similarity">
    <text evidence="2">Belongs to the relA/spoT family.</text>
</comment>
<dbReference type="GO" id="GO:0016301">
    <property type="term" value="F:kinase activity"/>
    <property type="evidence" value="ECO:0007669"/>
    <property type="project" value="UniProtKB-KW"/>
</dbReference>
<dbReference type="SUPFAM" id="SSF81271">
    <property type="entry name" value="TGS-like"/>
    <property type="match status" value="1"/>
</dbReference>
<dbReference type="Gene3D" id="1.10.3210.10">
    <property type="entry name" value="Hypothetical protein af1432"/>
    <property type="match status" value="1"/>
</dbReference>
<comment type="caution">
    <text evidence="5">The sequence shown here is derived from an EMBL/GenBank/DDBJ whole genome shotgun (WGS) entry which is preliminary data.</text>
</comment>
<name>A0A0G1L3S6_9BACT</name>
<dbReference type="FunFam" id="1.10.3210.10:FF:000001">
    <property type="entry name" value="GTP pyrophosphokinase RelA"/>
    <property type="match status" value="1"/>
</dbReference>
<sequence length="475" mass="54163">MIKNLDKYSETDRSLIENAYNFAVQAHKSQKRLSGDAFITHPLAVAELLSELKLDASTIAAALLHDTIEDSEVSKNILSEQFGTEISFLVDGVTKLKQIGLPANSDPEKIQNFKKMFFAVAKDVRVILIKLADRLHNMRTVAFLPDHDRNRVALETLEIYAPIAARLGMGGWKGELEDLAFQYAYPTEFSWLRRKVRHKYLNLTRYLERTRPLLIKHLSDAGVSILEMHARGKHYYSLYQKMLRRDMDPNKIHDIVAMRIIVPDVKSCYEALGAIHAHYTPLPRMIKDYIALPKPNGYQSIHTTVFCEKGKIVEIQIRTPQMHDHNEKGVAAHWAYDESGKSKISTADRGELEWINRLKDFLDRSEPAEDISALKIDFFKNRIFVLTPKGDVEDLPEGATPIDFAYAIHSNLGHAVKGSKINGKIAPIDSELLNGDVVEILKGKEKKPSQDWLRYVKTANARHNIRSWFANQKNR</sequence>
<dbReference type="InterPro" id="IPR004095">
    <property type="entry name" value="TGS"/>
</dbReference>
<evidence type="ECO:0000256" key="1">
    <source>
        <dbReference type="ARBA" id="ARBA00025704"/>
    </source>
</evidence>
<dbReference type="Pfam" id="PF04607">
    <property type="entry name" value="RelA_SpoT"/>
    <property type="match status" value="1"/>
</dbReference>
<dbReference type="NCBIfam" id="TIGR00691">
    <property type="entry name" value="spoT_relA"/>
    <property type="match status" value="1"/>
</dbReference>
<dbReference type="InterPro" id="IPR012675">
    <property type="entry name" value="Beta-grasp_dom_sf"/>
</dbReference>
<dbReference type="InterPro" id="IPR043519">
    <property type="entry name" value="NT_sf"/>
</dbReference>
<dbReference type="CDD" id="cd05399">
    <property type="entry name" value="NT_Rel-Spo_like"/>
    <property type="match status" value="1"/>
</dbReference>
<proteinExistence type="inferred from homology"/>
<comment type="pathway">
    <text evidence="1">Purine metabolism.</text>
</comment>
<reference evidence="5 6" key="1">
    <citation type="journal article" date="2015" name="Nature">
        <title>rRNA introns, odd ribosomes, and small enigmatic genomes across a large radiation of phyla.</title>
        <authorList>
            <person name="Brown C.T."/>
            <person name="Hug L.A."/>
            <person name="Thomas B.C."/>
            <person name="Sharon I."/>
            <person name="Castelle C.J."/>
            <person name="Singh A."/>
            <person name="Wilkins M.J."/>
            <person name="Williams K.H."/>
            <person name="Banfield J.F."/>
        </authorList>
    </citation>
    <scope>NUCLEOTIDE SEQUENCE [LARGE SCALE GENOMIC DNA]</scope>
</reference>
<dbReference type="Proteomes" id="UP000034368">
    <property type="component" value="Unassembled WGS sequence"/>
</dbReference>
<dbReference type="SUPFAM" id="SSF109604">
    <property type="entry name" value="HD-domain/PDEase-like"/>
    <property type="match status" value="1"/>
</dbReference>
<dbReference type="PANTHER" id="PTHR21262:SF31">
    <property type="entry name" value="GTP PYROPHOSPHOKINASE"/>
    <property type="match status" value="1"/>
</dbReference>
<dbReference type="PROSITE" id="PS51880">
    <property type="entry name" value="TGS"/>
    <property type="match status" value="1"/>
</dbReference>
<dbReference type="InterPro" id="IPR012676">
    <property type="entry name" value="TGS-like"/>
</dbReference>
<evidence type="ECO:0000256" key="2">
    <source>
        <dbReference type="RuleBase" id="RU003847"/>
    </source>
</evidence>
<comment type="function">
    <text evidence="2">In eubacteria ppGpp (guanosine 3'-diphosphate 5'-diphosphate) is a mediator of the stringent response that coordinates a variety of cellular activities in response to changes in nutritional abundance.</text>
</comment>
<dbReference type="Gene3D" id="3.30.460.10">
    <property type="entry name" value="Beta Polymerase, domain 2"/>
    <property type="match status" value="1"/>
</dbReference>
<dbReference type="CDD" id="cd00077">
    <property type="entry name" value="HDc"/>
    <property type="match status" value="1"/>
</dbReference>
<dbReference type="InterPro" id="IPR007685">
    <property type="entry name" value="RelA_SpoT"/>
</dbReference>
<accession>A0A0G1L3S6</accession>
<dbReference type="InterPro" id="IPR006674">
    <property type="entry name" value="HD_domain"/>
</dbReference>
<dbReference type="GO" id="GO:0005886">
    <property type="term" value="C:plasma membrane"/>
    <property type="evidence" value="ECO:0007669"/>
    <property type="project" value="TreeGrafter"/>
</dbReference>
<organism evidence="5 6">
    <name type="scientific">Candidatus Yanofskybacteria bacterium GW2011_GWB1_45_11</name>
    <dbReference type="NCBI Taxonomy" id="1619026"/>
    <lineage>
        <taxon>Bacteria</taxon>
        <taxon>Candidatus Yanofskyibacteriota</taxon>
    </lineage>
</organism>
<dbReference type="SUPFAM" id="SSF81301">
    <property type="entry name" value="Nucleotidyltransferase"/>
    <property type="match status" value="1"/>
</dbReference>
<dbReference type="PATRIC" id="fig|1619026.3.peg.70"/>
<keyword evidence="5" id="KW-0418">Kinase</keyword>
<dbReference type="EMBL" id="LCKD01000001">
    <property type="protein sequence ID" value="KKT90473.1"/>
    <property type="molecule type" value="Genomic_DNA"/>
</dbReference>
<protein>
    <submittedName>
        <fullName evidence="5">GTP diphosphokinase</fullName>
    </submittedName>
</protein>
<evidence type="ECO:0000313" key="5">
    <source>
        <dbReference type="EMBL" id="KKT90473.1"/>
    </source>
</evidence>
<evidence type="ECO:0000259" key="4">
    <source>
        <dbReference type="PROSITE" id="PS51880"/>
    </source>
</evidence>
<dbReference type="InterPro" id="IPR004811">
    <property type="entry name" value="RelA/Spo_fam"/>
</dbReference>
<dbReference type="PROSITE" id="PS51831">
    <property type="entry name" value="HD"/>
    <property type="match status" value="1"/>
</dbReference>
<dbReference type="Pfam" id="PF13328">
    <property type="entry name" value="HD_4"/>
    <property type="match status" value="1"/>
</dbReference>
<dbReference type="AlphaFoldDB" id="A0A0G1L3S6"/>
<feature type="domain" description="HD" evidence="3">
    <location>
        <begin position="38"/>
        <end position="138"/>
    </location>
</feature>
<dbReference type="Pfam" id="PF02824">
    <property type="entry name" value="TGS"/>
    <property type="match status" value="1"/>
</dbReference>
<gene>
    <name evidence="5" type="ORF">UW90_C0001G0061</name>
</gene>
<keyword evidence="5" id="KW-0808">Transferase</keyword>
<dbReference type="InterPro" id="IPR003607">
    <property type="entry name" value="HD/PDEase_dom"/>
</dbReference>
<dbReference type="FunFam" id="3.10.20.30:FF:000002">
    <property type="entry name" value="GTP pyrophosphokinase (RelA/SpoT)"/>
    <property type="match status" value="1"/>
</dbReference>
<dbReference type="PANTHER" id="PTHR21262">
    <property type="entry name" value="GUANOSINE-3',5'-BIS DIPHOSPHATE 3'-PYROPHOSPHOHYDROLASE"/>
    <property type="match status" value="1"/>
</dbReference>
<dbReference type="SMART" id="SM00954">
    <property type="entry name" value="RelA_SpoT"/>
    <property type="match status" value="1"/>
</dbReference>
<feature type="domain" description="TGS" evidence="4">
    <location>
        <begin position="379"/>
        <end position="442"/>
    </location>
</feature>
<dbReference type="GO" id="GO:0015969">
    <property type="term" value="P:guanosine tetraphosphate metabolic process"/>
    <property type="evidence" value="ECO:0007669"/>
    <property type="project" value="InterPro"/>
</dbReference>